<dbReference type="PANTHER" id="PTHR24252:SF7">
    <property type="entry name" value="HYALIN"/>
    <property type="match status" value="1"/>
</dbReference>
<feature type="compositionally biased region" description="Basic and acidic residues" evidence="7">
    <location>
        <begin position="462"/>
        <end position="484"/>
    </location>
</feature>
<dbReference type="InterPro" id="IPR001314">
    <property type="entry name" value="Peptidase_S1A"/>
</dbReference>
<dbReference type="Pfam" id="PF00089">
    <property type="entry name" value="Trypsin"/>
    <property type="match status" value="1"/>
</dbReference>
<evidence type="ECO:0000256" key="4">
    <source>
        <dbReference type="ARBA" id="ARBA00022801"/>
    </source>
</evidence>
<evidence type="ECO:0000256" key="6">
    <source>
        <dbReference type="ARBA" id="ARBA00023157"/>
    </source>
</evidence>
<evidence type="ECO:0000256" key="3">
    <source>
        <dbReference type="ARBA" id="ARBA00022670"/>
    </source>
</evidence>
<keyword evidence="3" id="KW-0645">Protease</keyword>
<dbReference type="GO" id="GO:0005576">
    <property type="term" value="C:extracellular region"/>
    <property type="evidence" value="ECO:0007669"/>
    <property type="project" value="UniProtKB-SubCell"/>
</dbReference>
<keyword evidence="2" id="KW-0964">Secreted</keyword>
<feature type="compositionally biased region" description="Polar residues" evidence="7">
    <location>
        <begin position="1078"/>
        <end position="1110"/>
    </location>
</feature>
<organism evidence="9 10">
    <name type="scientific">Bemisia tabaci</name>
    <name type="common">Sweetpotato whitefly</name>
    <name type="synonym">Aleurodes tabaci</name>
    <dbReference type="NCBI Taxonomy" id="7038"/>
    <lineage>
        <taxon>Eukaryota</taxon>
        <taxon>Metazoa</taxon>
        <taxon>Ecdysozoa</taxon>
        <taxon>Arthropoda</taxon>
        <taxon>Hexapoda</taxon>
        <taxon>Insecta</taxon>
        <taxon>Pterygota</taxon>
        <taxon>Neoptera</taxon>
        <taxon>Paraneoptera</taxon>
        <taxon>Hemiptera</taxon>
        <taxon>Sternorrhyncha</taxon>
        <taxon>Aleyrodoidea</taxon>
        <taxon>Aleyrodidae</taxon>
        <taxon>Aleyrodinae</taxon>
        <taxon>Bemisia</taxon>
    </lineage>
</organism>
<evidence type="ECO:0000256" key="7">
    <source>
        <dbReference type="SAM" id="MobiDB-lite"/>
    </source>
</evidence>
<feature type="compositionally biased region" description="Basic and acidic residues" evidence="7">
    <location>
        <begin position="1067"/>
        <end position="1077"/>
    </location>
</feature>
<feature type="compositionally biased region" description="Basic and acidic residues" evidence="7">
    <location>
        <begin position="838"/>
        <end position="849"/>
    </location>
</feature>
<dbReference type="GO" id="GO:0004252">
    <property type="term" value="F:serine-type endopeptidase activity"/>
    <property type="evidence" value="ECO:0007669"/>
    <property type="project" value="InterPro"/>
</dbReference>
<feature type="region of interest" description="Disordered" evidence="7">
    <location>
        <begin position="383"/>
        <end position="521"/>
    </location>
</feature>
<name>A0A9P0AP73_BEMTA</name>
<dbReference type="SMART" id="SM00020">
    <property type="entry name" value="Tryp_SPc"/>
    <property type="match status" value="1"/>
</dbReference>
<dbReference type="InterPro" id="IPR001254">
    <property type="entry name" value="Trypsin_dom"/>
</dbReference>
<feature type="compositionally biased region" description="Polar residues" evidence="7">
    <location>
        <begin position="865"/>
        <end position="875"/>
    </location>
</feature>
<dbReference type="InterPro" id="IPR009003">
    <property type="entry name" value="Peptidase_S1_PA"/>
</dbReference>
<dbReference type="InterPro" id="IPR018114">
    <property type="entry name" value="TRYPSIN_HIS"/>
</dbReference>
<evidence type="ECO:0000256" key="2">
    <source>
        <dbReference type="ARBA" id="ARBA00022525"/>
    </source>
</evidence>
<dbReference type="SUPFAM" id="SSF50494">
    <property type="entry name" value="Trypsin-like serine proteases"/>
    <property type="match status" value="1"/>
</dbReference>
<feature type="compositionally biased region" description="Acidic residues" evidence="7">
    <location>
        <begin position="388"/>
        <end position="399"/>
    </location>
</feature>
<evidence type="ECO:0000313" key="9">
    <source>
        <dbReference type="EMBL" id="CAH0396141.1"/>
    </source>
</evidence>
<keyword evidence="4" id="KW-0378">Hydrolase</keyword>
<keyword evidence="10" id="KW-1185">Reference proteome</keyword>
<feature type="compositionally biased region" description="Basic and acidic residues" evidence="7">
    <location>
        <begin position="700"/>
        <end position="764"/>
    </location>
</feature>
<dbReference type="PRINTS" id="PR00722">
    <property type="entry name" value="CHYMOTRYPSIN"/>
</dbReference>
<feature type="compositionally biased region" description="Acidic residues" evidence="7">
    <location>
        <begin position="266"/>
        <end position="280"/>
    </location>
</feature>
<comment type="subcellular location">
    <subcellularLocation>
        <location evidence="1">Secreted</location>
    </subcellularLocation>
</comment>
<dbReference type="GO" id="GO:0006508">
    <property type="term" value="P:proteolysis"/>
    <property type="evidence" value="ECO:0007669"/>
    <property type="project" value="UniProtKB-KW"/>
</dbReference>
<keyword evidence="5" id="KW-0720">Serine protease</keyword>
<keyword evidence="6" id="KW-1015">Disulfide bond</keyword>
<dbReference type="FunFam" id="2.40.10.10:FF:000015">
    <property type="entry name" value="Atrial natriuretic peptide-converting enzyme"/>
    <property type="match status" value="1"/>
</dbReference>
<feature type="compositionally biased region" description="Basic and acidic residues" evidence="7">
    <location>
        <begin position="791"/>
        <end position="803"/>
    </location>
</feature>
<dbReference type="EMBL" id="OU963870">
    <property type="protein sequence ID" value="CAH0396141.1"/>
    <property type="molecule type" value="Genomic_DNA"/>
</dbReference>
<dbReference type="PROSITE" id="PS00134">
    <property type="entry name" value="TRYPSIN_HIS"/>
    <property type="match status" value="1"/>
</dbReference>
<protein>
    <recommendedName>
        <fullName evidence="8">Peptidase S1 domain-containing protein</fullName>
    </recommendedName>
</protein>
<dbReference type="CDD" id="cd00190">
    <property type="entry name" value="Tryp_SPc"/>
    <property type="match status" value="1"/>
</dbReference>
<sequence>VGKRCANDHGLIGTCKLPWQCSSLKTQLANKQHPNMCGFDNVIGVPIICCAFDDEPDDQATSTTDESHGFDFDDPTGDFLKKYILWQAELHRKENEALATTTVRTTTTTRRTMMDAREELIARRRTSWDPREELIRARQSHPDRKEAYSHLRMVTPDSSEGGSKARQMHPEYSEEIAPTRRNSLSRDPKQEISQARQLQKGPKEEIPQIHSELEEVSSTRQVLRNDIPSTINRTKIIPRFREYSNPQDGLMSKAERIVAHLRSVFDEEDDDDDDDEDDSEFEKGQNQTDDHPDTQPSPVADTDDHLRRVSKRVEEAEHLTSGSKRAKRSPQSPMRMLYELEEDEFSPRLLESEIFNQPQEGVRRQKRVQVASEEVLFRPERFRPDVFDRDDDVDENQEPEVEKFPGSFPEVEEPQREVVQIGGASLKPDKMKTRGVSHKTTPVNDDEISSHFMRPTPKIHREKPMVKDDRGNNEEERITSEVPRHRGASLEGEPPDSAGGQTRNEISTQREEVTKSNLEVTKPNERKFDVTECLHHLRRKYLQRLRGDALPFVSKSGGRNPLPVDVEELYRVRRDGITEMFSGRSIERVCLEFGNKIEQELEFELASKLIEVFKKREEAIFTPPLPPHPDEDIILDEDQARRHAWLAARESGDRNGSIYVIDQPQTEAKVEVAPSNPSTARSLRFRLSRRRRWSGDEEERSGWSDEETRRPGTGQRFDERDRRQRERQNYHRESGDYREDSRYEGTRDEESRDRAPSHDGRNLDESDDGGQTARYSNTGDRGARLQLWYAKGDDEYSNRRPDESENVPPRDTVDGFIEDTFDGNDSGEKPQFQFGGGEWDRPQSGRPDKSIWTSRPGEFHPDKPYSSSPDRNPNGHSEDYFIPKPSRRPSRPEYGSEYDSEPGLRPESYNSEPGLRPDRYDSELRRTTRRPDRYDPVDSDRYDSEPRRTTRRPDYYDSEPKRTTRRPDYYDSEPKRTTRRPDYYDSEPRRTTRRYDSETRRTTTERSDWYDSEDRRRTSTRRPDPHDSEFVNHLVTTRTTRRPDPNHFNNYDTDSTDFFVPPRTTTRRPDPYDEDRPNYSQGNNYPQGSNYPQGNNEPQGNNYPQSNGYPQGNKPKASPRPGGIVYPSSGGNWGGNSYTTSRPDTDGGIVYPGEASTTNSPPRYPPKPTRSPVKAPRISETKCAEYKKLTKSSVAAVLPLAIDSEPESLLLENCPQNSVSLIVGGKEAVLNEFPHMVALGYKNRGRLTYNCGGTLISENFVLTAAHCIGTSLGKPVQVRLGELILNNEDDGASPVDVRVEQTTVHPDYRDDQKYNDIALVRLEREVSFSNSIRPACLHQQRDLSRSELPVATGWGTTDYGGKRSDALLKVGLSVINNTLCNRLYDKERRTAGSLERGISESMLCAGKLEGGKDTCLGDSGGPLGIPHPDSKCQHYIVGITSFGKVCGQENSPGVYTRVSSYLPWIENIVWNGQQ</sequence>
<gene>
    <name evidence="9" type="ORF">BEMITA_LOCUS14245</name>
</gene>
<proteinExistence type="predicted"/>
<evidence type="ECO:0000256" key="1">
    <source>
        <dbReference type="ARBA" id="ARBA00004613"/>
    </source>
</evidence>
<evidence type="ECO:0000313" key="10">
    <source>
        <dbReference type="Proteomes" id="UP001152759"/>
    </source>
</evidence>
<dbReference type="Gene3D" id="2.40.10.10">
    <property type="entry name" value="Trypsin-like serine proteases"/>
    <property type="match status" value="1"/>
</dbReference>
<evidence type="ECO:0000259" key="8">
    <source>
        <dbReference type="SMART" id="SM00020"/>
    </source>
</evidence>
<feature type="domain" description="Peptidase S1" evidence="8">
    <location>
        <begin position="1221"/>
        <end position="1465"/>
    </location>
</feature>
<reference evidence="9" key="1">
    <citation type="submission" date="2021-12" db="EMBL/GenBank/DDBJ databases">
        <authorList>
            <person name="King R."/>
        </authorList>
    </citation>
    <scope>NUCLEOTIDE SEQUENCE</scope>
</reference>
<feature type="region of interest" description="Disordered" evidence="7">
    <location>
        <begin position="154"/>
        <end position="204"/>
    </location>
</feature>
<feature type="compositionally biased region" description="Basic and acidic residues" evidence="7">
    <location>
        <begin position="915"/>
        <end position="1030"/>
    </location>
</feature>
<feature type="non-terminal residue" evidence="9">
    <location>
        <position position="1"/>
    </location>
</feature>
<accession>A0A9P0AP73</accession>
<dbReference type="PANTHER" id="PTHR24252">
    <property type="entry name" value="ACROSIN-RELATED"/>
    <property type="match status" value="1"/>
</dbReference>
<feature type="region of interest" description="Disordered" evidence="7">
    <location>
        <begin position="696"/>
        <end position="1176"/>
    </location>
</feature>
<dbReference type="Proteomes" id="UP001152759">
    <property type="component" value="Chromosome 9"/>
</dbReference>
<feature type="compositionally biased region" description="Basic and acidic residues" evidence="7">
    <location>
        <begin position="302"/>
        <end position="318"/>
    </location>
</feature>
<feature type="region of interest" description="Disordered" evidence="7">
    <location>
        <begin position="263"/>
        <end position="333"/>
    </location>
</feature>
<dbReference type="InterPro" id="IPR043504">
    <property type="entry name" value="Peptidase_S1_PA_chymotrypsin"/>
</dbReference>
<evidence type="ECO:0000256" key="5">
    <source>
        <dbReference type="ARBA" id="ARBA00022825"/>
    </source>
</evidence>